<feature type="domain" description="PucR C-terminal helix-turn-helix" evidence="1">
    <location>
        <begin position="233"/>
        <end position="291"/>
    </location>
</feature>
<evidence type="ECO:0000313" key="4">
    <source>
        <dbReference type="Proteomes" id="UP000218165"/>
    </source>
</evidence>
<dbReference type="EMBL" id="CP023563">
    <property type="protein sequence ID" value="ATG50710.1"/>
    <property type="molecule type" value="Genomic_DNA"/>
</dbReference>
<sequence>MPLGSVLAGFRLCMTVILGRLQRLAPEHGMSTAEVLADANLLWSLGDAFSTRAVIAHQEQSLAEAVADSGRRSRWIIDAVMTGLPRTELRSGATAYGLADQDVRALKAPRQDHRVDVGRRLRDWAARAGVSVLTTPHGSAEVGMVIGTPAPGVQPEGMTLALGPAGTLEGLPESFAAATRVLETALAVGHRGIAELETLSWRMGITASPETTALLRRRHLEPLEAEGEFGQFLLETVRAYLAHGLSIPRAAASIPVHVNTLRYRLKRFQELTGADLRDPEDLIEVSWALAAGSEPPSHRPGAP</sequence>
<dbReference type="PANTHER" id="PTHR33744:SF7">
    <property type="entry name" value="PUCR FAMILY TRANSCRIPTIONAL REGULATOR"/>
    <property type="match status" value="1"/>
</dbReference>
<evidence type="ECO:0000259" key="1">
    <source>
        <dbReference type="Pfam" id="PF13556"/>
    </source>
</evidence>
<dbReference type="InterPro" id="IPR025736">
    <property type="entry name" value="PucR_C-HTH_dom"/>
</dbReference>
<dbReference type="Pfam" id="PF14361">
    <property type="entry name" value="RsbRD_N"/>
    <property type="match status" value="1"/>
</dbReference>
<dbReference type="PANTHER" id="PTHR33744">
    <property type="entry name" value="CARBOHYDRATE DIACID REGULATOR"/>
    <property type="match status" value="1"/>
</dbReference>
<evidence type="ECO:0000313" key="3">
    <source>
        <dbReference type="EMBL" id="ATG50710.1"/>
    </source>
</evidence>
<reference evidence="4" key="1">
    <citation type="submission" date="2017-09" db="EMBL/GenBank/DDBJ databases">
        <title>Brachybacterium sp. VM2412.</title>
        <authorList>
            <person name="Tak E.J."/>
            <person name="Bae J.-W."/>
        </authorList>
    </citation>
    <scope>NUCLEOTIDE SEQUENCE [LARGE SCALE GENOMIC DNA]</scope>
    <source>
        <strain evidence="4">VM2412</strain>
    </source>
</reference>
<dbReference type="OrthoDB" id="3190266at2"/>
<feature type="domain" description="RsbT co-antagonist protein RsbRD N-terminal" evidence="2">
    <location>
        <begin position="2"/>
        <end position="71"/>
    </location>
</feature>
<keyword evidence="4" id="KW-1185">Reference proteome</keyword>
<dbReference type="Pfam" id="PF13556">
    <property type="entry name" value="HTH_30"/>
    <property type="match status" value="1"/>
</dbReference>
<dbReference type="InterPro" id="IPR042070">
    <property type="entry name" value="PucR_C-HTH_sf"/>
</dbReference>
<dbReference type="KEGG" id="brz:CFK38_03630"/>
<evidence type="ECO:0000259" key="2">
    <source>
        <dbReference type="Pfam" id="PF14361"/>
    </source>
</evidence>
<dbReference type="InterPro" id="IPR025751">
    <property type="entry name" value="RsbRD_N_dom"/>
</dbReference>
<accession>A0A291GKW7</accession>
<dbReference type="AlphaFoldDB" id="A0A291GKW7"/>
<proteinExistence type="predicted"/>
<protein>
    <submittedName>
        <fullName evidence="3">PucR family transcriptional regulator</fullName>
    </submittedName>
</protein>
<dbReference type="Gene3D" id="1.10.10.2840">
    <property type="entry name" value="PucR C-terminal helix-turn-helix domain"/>
    <property type="match status" value="1"/>
</dbReference>
<dbReference type="Proteomes" id="UP000218165">
    <property type="component" value="Chromosome"/>
</dbReference>
<dbReference type="InterPro" id="IPR051448">
    <property type="entry name" value="CdaR-like_regulators"/>
</dbReference>
<name>A0A291GKW7_9MICO</name>
<gene>
    <name evidence="3" type="ORF">CFK38_03630</name>
</gene>
<organism evidence="3 4">
    <name type="scientific">Brachybacterium vulturis</name>
    <dbReference type="NCBI Taxonomy" id="2017484"/>
    <lineage>
        <taxon>Bacteria</taxon>
        <taxon>Bacillati</taxon>
        <taxon>Actinomycetota</taxon>
        <taxon>Actinomycetes</taxon>
        <taxon>Micrococcales</taxon>
        <taxon>Dermabacteraceae</taxon>
        <taxon>Brachybacterium</taxon>
    </lineage>
</organism>
<dbReference type="RefSeq" id="WP_096801850.1">
    <property type="nucleotide sequence ID" value="NZ_CP023563.1"/>
</dbReference>